<evidence type="ECO:0000313" key="1">
    <source>
        <dbReference type="EMBL" id="CAF4949263.1"/>
    </source>
</evidence>
<protein>
    <submittedName>
        <fullName evidence="2">Uncharacterized protein</fullName>
    </submittedName>
</protein>
<evidence type="ECO:0000313" key="3">
    <source>
        <dbReference type="Proteomes" id="UP000663873"/>
    </source>
</evidence>
<dbReference type="Proteomes" id="UP000663873">
    <property type="component" value="Unassembled WGS sequence"/>
</dbReference>
<dbReference type="AlphaFoldDB" id="A0A822AAT9"/>
<comment type="caution">
    <text evidence="2">The sequence shown here is derived from an EMBL/GenBank/DDBJ whole genome shotgun (WGS) entry which is preliminary data.</text>
</comment>
<name>A0A822AAT9_9BILA</name>
<reference evidence="2" key="1">
    <citation type="submission" date="2021-02" db="EMBL/GenBank/DDBJ databases">
        <authorList>
            <person name="Nowell W R."/>
        </authorList>
    </citation>
    <scope>NUCLEOTIDE SEQUENCE</scope>
</reference>
<organism evidence="2 3">
    <name type="scientific">Rotaria socialis</name>
    <dbReference type="NCBI Taxonomy" id="392032"/>
    <lineage>
        <taxon>Eukaryota</taxon>
        <taxon>Metazoa</taxon>
        <taxon>Spiralia</taxon>
        <taxon>Gnathifera</taxon>
        <taxon>Rotifera</taxon>
        <taxon>Eurotatoria</taxon>
        <taxon>Bdelloidea</taxon>
        <taxon>Philodinida</taxon>
        <taxon>Philodinidae</taxon>
        <taxon>Rotaria</taxon>
    </lineage>
</organism>
<sequence>MFNPQGSLNITILIPQQISIQQLGNSQELSM</sequence>
<keyword evidence="3" id="KW-1185">Reference proteome</keyword>
<dbReference type="EMBL" id="CAJOBP010091544">
    <property type="protein sequence ID" value="CAF4949263.1"/>
    <property type="molecule type" value="Genomic_DNA"/>
</dbReference>
<gene>
    <name evidence="1" type="ORF">UJA718_LOCUS47676</name>
    <name evidence="2" type="ORF">UJA718_LOCUS50056</name>
</gene>
<dbReference type="EMBL" id="CAJOBP010108353">
    <property type="protein sequence ID" value="CAF4995548.1"/>
    <property type="molecule type" value="Genomic_DNA"/>
</dbReference>
<evidence type="ECO:0000313" key="2">
    <source>
        <dbReference type="EMBL" id="CAF4995548.1"/>
    </source>
</evidence>
<feature type="non-terminal residue" evidence="2">
    <location>
        <position position="31"/>
    </location>
</feature>
<accession>A0A822AAT9</accession>
<proteinExistence type="predicted"/>